<reference evidence="9" key="1">
    <citation type="journal article" date="2010" name="Nature">
        <title>The Amphimedon queenslandica genome and the evolution of animal complexity.</title>
        <authorList>
            <person name="Srivastava M."/>
            <person name="Simakov O."/>
            <person name="Chapman J."/>
            <person name="Fahey B."/>
            <person name="Gauthier M.E."/>
            <person name="Mitros T."/>
            <person name="Richards G.S."/>
            <person name="Conaco C."/>
            <person name="Dacre M."/>
            <person name="Hellsten U."/>
            <person name="Larroux C."/>
            <person name="Putnam N.H."/>
            <person name="Stanke M."/>
            <person name="Adamska M."/>
            <person name="Darling A."/>
            <person name="Degnan S.M."/>
            <person name="Oakley T.H."/>
            <person name="Plachetzki D.C."/>
            <person name="Zhai Y."/>
            <person name="Adamski M."/>
            <person name="Calcino A."/>
            <person name="Cummins S.F."/>
            <person name="Goodstein D.M."/>
            <person name="Harris C."/>
            <person name="Jackson D.J."/>
            <person name="Leys S.P."/>
            <person name="Shu S."/>
            <person name="Woodcroft B.J."/>
            <person name="Vervoort M."/>
            <person name="Kosik K.S."/>
            <person name="Manning G."/>
            <person name="Degnan B.M."/>
            <person name="Rokhsar D.S."/>
        </authorList>
    </citation>
    <scope>NUCLEOTIDE SEQUENCE [LARGE SCALE GENOMIC DNA]</scope>
</reference>
<dbReference type="KEGG" id="aqu:105315368"/>
<evidence type="ECO:0000256" key="4">
    <source>
        <dbReference type="ARBA" id="ARBA00022856"/>
    </source>
</evidence>
<comment type="subcellular location">
    <subcellularLocation>
        <location evidence="1">Membrane</location>
        <topology evidence="1">Multi-pass membrane protein</topology>
    </subcellularLocation>
</comment>
<evidence type="ECO:0000313" key="8">
    <source>
        <dbReference type="EnsemblMetazoa" id="Aqu2.1.42292_001"/>
    </source>
</evidence>
<dbReference type="Gene3D" id="1.20.1250.20">
    <property type="entry name" value="MFS general substrate transporter like domains"/>
    <property type="match status" value="1"/>
</dbReference>
<feature type="transmembrane region" description="Helical" evidence="7">
    <location>
        <begin position="292"/>
        <end position="312"/>
    </location>
</feature>
<keyword evidence="4" id="KW-0653">Protein transport</keyword>
<feature type="transmembrane region" description="Helical" evidence="7">
    <location>
        <begin position="199"/>
        <end position="217"/>
    </location>
</feature>
<dbReference type="GO" id="GO:0022857">
    <property type="term" value="F:transmembrane transporter activity"/>
    <property type="evidence" value="ECO:0007669"/>
    <property type="project" value="InterPro"/>
</dbReference>
<evidence type="ECO:0008006" key="10">
    <source>
        <dbReference type="Google" id="ProtNLM"/>
    </source>
</evidence>
<dbReference type="SUPFAM" id="SSF103473">
    <property type="entry name" value="MFS general substrate transporter"/>
    <property type="match status" value="1"/>
</dbReference>
<dbReference type="GO" id="GO:0015833">
    <property type="term" value="P:peptide transport"/>
    <property type="evidence" value="ECO:0007669"/>
    <property type="project" value="UniProtKB-KW"/>
</dbReference>
<evidence type="ECO:0000256" key="6">
    <source>
        <dbReference type="ARBA" id="ARBA00023136"/>
    </source>
</evidence>
<evidence type="ECO:0000313" key="9">
    <source>
        <dbReference type="Proteomes" id="UP000007879"/>
    </source>
</evidence>
<feature type="transmembrane region" description="Helical" evidence="7">
    <location>
        <begin position="491"/>
        <end position="511"/>
    </location>
</feature>
<dbReference type="Pfam" id="PF00854">
    <property type="entry name" value="PTR2"/>
    <property type="match status" value="1"/>
</dbReference>
<reference evidence="8" key="2">
    <citation type="submission" date="2017-05" db="UniProtKB">
        <authorList>
            <consortium name="EnsemblMetazoa"/>
        </authorList>
    </citation>
    <scope>IDENTIFICATION</scope>
</reference>
<name>A0A1X7VQD8_AMPQE</name>
<dbReference type="AlphaFoldDB" id="A0A1X7VQD8"/>
<dbReference type="GO" id="GO:0016020">
    <property type="term" value="C:membrane"/>
    <property type="evidence" value="ECO:0007669"/>
    <property type="project" value="UniProtKB-SubCell"/>
</dbReference>
<evidence type="ECO:0000256" key="3">
    <source>
        <dbReference type="ARBA" id="ARBA00022692"/>
    </source>
</evidence>
<feature type="transmembrane region" description="Helical" evidence="7">
    <location>
        <begin position="93"/>
        <end position="113"/>
    </location>
</feature>
<comment type="similarity">
    <text evidence="2">Belongs to the major facilitator superfamily. Proton-dependent oligopeptide transporter (POT/PTR) (TC 2.A.17) family.</text>
</comment>
<evidence type="ECO:0000256" key="2">
    <source>
        <dbReference type="ARBA" id="ARBA00005982"/>
    </source>
</evidence>
<gene>
    <name evidence="8" type="primary">105315368</name>
</gene>
<evidence type="ECO:0000256" key="1">
    <source>
        <dbReference type="ARBA" id="ARBA00004141"/>
    </source>
</evidence>
<evidence type="ECO:0000256" key="5">
    <source>
        <dbReference type="ARBA" id="ARBA00022989"/>
    </source>
</evidence>
<keyword evidence="9" id="KW-1185">Reference proteome</keyword>
<feature type="transmembrane region" description="Helical" evidence="7">
    <location>
        <begin position="431"/>
        <end position="453"/>
    </location>
</feature>
<feature type="transmembrane region" description="Helical" evidence="7">
    <location>
        <begin position="332"/>
        <end position="358"/>
    </location>
</feature>
<keyword evidence="3 7" id="KW-0812">Transmembrane</keyword>
<dbReference type="eggNOG" id="KOG1237">
    <property type="taxonomic scope" value="Eukaryota"/>
</dbReference>
<feature type="transmembrane region" description="Helical" evidence="7">
    <location>
        <begin position="167"/>
        <end position="187"/>
    </location>
</feature>
<feature type="transmembrane region" description="Helical" evidence="7">
    <location>
        <begin position="125"/>
        <end position="146"/>
    </location>
</feature>
<dbReference type="InParanoid" id="A0A1X7VQD8"/>
<dbReference type="Proteomes" id="UP000007879">
    <property type="component" value="Unassembled WGS sequence"/>
</dbReference>
<keyword evidence="5 7" id="KW-1133">Transmembrane helix</keyword>
<protein>
    <recommendedName>
        <fullName evidence="10">Major facilitator superfamily (MFS) profile domain-containing protein</fullName>
    </recommendedName>
</protein>
<dbReference type="PANTHER" id="PTHR11654">
    <property type="entry name" value="OLIGOPEPTIDE TRANSPORTER-RELATED"/>
    <property type="match status" value="1"/>
</dbReference>
<keyword evidence="6 7" id="KW-0472">Membrane</keyword>
<feature type="transmembrane region" description="Helical" evidence="7">
    <location>
        <begin position="59"/>
        <end position="81"/>
    </location>
</feature>
<keyword evidence="4" id="KW-0813">Transport</keyword>
<proteinExistence type="inferred from homology"/>
<evidence type="ECO:0000256" key="7">
    <source>
        <dbReference type="SAM" id="Phobius"/>
    </source>
</evidence>
<keyword evidence="4" id="KW-0571">Peptide transport</keyword>
<dbReference type="InterPro" id="IPR000109">
    <property type="entry name" value="POT_fam"/>
</dbReference>
<feature type="transmembrane region" description="Helical" evidence="7">
    <location>
        <begin position="465"/>
        <end position="485"/>
    </location>
</feature>
<sequence length="569" mass="64024">MDTLEDKTPQSCASLPTKLQPHIPSSRKVYIVLLWILLTHGLYNYTIFNLGGVLDQTDIPIYIIGITQVIVLLLFPLAGIIGEVYWTRYKVMITGTVIMLGPLIASPFAYAGLMTLGDTPKRGTLGGLLTGIALVPFQIGIALFESNVIQFGTDQLLFASSDQLSSFVHWSFWCMYIVPFIVVMGSAPLKLTPLITAPMVQLLLLIFAVILICLPCTRRTLELHHDRVKKKNPVSLVVGVFKYAKSHKYPENRSAFTYNDEESYNHINFAKERYGGPYSTEEVEDVKTFGQILILFLSLFGFLLTDNTGILIQQYRSFGSLTDHTYSDFWPFLMYFMPKFAVIVVGVPLYRLILCPFFSRYLPNMTKRMGLGLVCSFAALATESVLSFFVNKTFEELGYLNVCGENITTPVGSIDNETATDIMLPSESILIIPQVFNGLSLLLTFLTALEFVLAQSPRSMQGLLIGVWYALQSFNVLLMTLLFTLNGGCSYISYAVRAGLAIVSFVTYVLTARWYKGRKRQESSNIQQNIIIEEYTARMLRHEAEELNSKDPYVLGYYDLSDFSIQSRQ</sequence>
<accession>A0A1X7VQD8</accession>
<dbReference type="EnsemblMetazoa" id="XM_011409988.1">
    <property type="protein sequence ID" value="XP_011408290.1"/>
    <property type="gene ID" value="LOC105315368"/>
</dbReference>
<feature type="transmembrane region" description="Helical" evidence="7">
    <location>
        <begin position="370"/>
        <end position="390"/>
    </location>
</feature>
<dbReference type="OrthoDB" id="8904098at2759"/>
<feature type="transmembrane region" description="Helical" evidence="7">
    <location>
        <begin position="29"/>
        <end position="47"/>
    </location>
</feature>
<organism evidence="8">
    <name type="scientific">Amphimedon queenslandica</name>
    <name type="common">Sponge</name>
    <dbReference type="NCBI Taxonomy" id="400682"/>
    <lineage>
        <taxon>Eukaryota</taxon>
        <taxon>Metazoa</taxon>
        <taxon>Porifera</taxon>
        <taxon>Demospongiae</taxon>
        <taxon>Heteroscleromorpha</taxon>
        <taxon>Haplosclerida</taxon>
        <taxon>Niphatidae</taxon>
        <taxon>Amphimedon</taxon>
    </lineage>
</organism>
<dbReference type="EnsemblMetazoa" id="Aqu2.1.42292_001">
    <property type="protein sequence ID" value="Aqu2.1.42292_001"/>
    <property type="gene ID" value="Aqu2.1.42292"/>
</dbReference>
<dbReference type="InterPro" id="IPR036259">
    <property type="entry name" value="MFS_trans_sf"/>
</dbReference>